<evidence type="ECO:0000313" key="5">
    <source>
        <dbReference type="Proteomes" id="UP000095546"/>
    </source>
</evidence>
<feature type="transmembrane region" description="Helical" evidence="2">
    <location>
        <begin position="470"/>
        <end position="493"/>
    </location>
</feature>
<keyword evidence="2" id="KW-0812">Transmembrane</keyword>
<dbReference type="EMBL" id="CYYU01000001">
    <property type="protein sequence ID" value="CUN33893.1"/>
    <property type="molecule type" value="Genomic_DNA"/>
</dbReference>
<dbReference type="Gene3D" id="3.40.50.300">
    <property type="entry name" value="P-loop containing nucleotide triphosphate hydrolases"/>
    <property type="match status" value="1"/>
</dbReference>
<feature type="coiled-coil region" evidence="1">
    <location>
        <begin position="297"/>
        <end position="324"/>
    </location>
</feature>
<gene>
    <name evidence="4" type="ORF">ERS852385_00006</name>
</gene>
<organism evidence="4 5">
    <name type="scientific">Mitsuokella jalaludinii</name>
    <dbReference type="NCBI Taxonomy" id="187979"/>
    <lineage>
        <taxon>Bacteria</taxon>
        <taxon>Bacillati</taxon>
        <taxon>Bacillota</taxon>
        <taxon>Negativicutes</taxon>
        <taxon>Selenomonadales</taxon>
        <taxon>Selenomonadaceae</taxon>
        <taxon>Mitsuokella</taxon>
    </lineage>
</organism>
<dbReference type="InterPro" id="IPR027417">
    <property type="entry name" value="P-loop_NTPase"/>
</dbReference>
<dbReference type="Pfam" id="PF00350">
    <property type="entry name" value="Dynamin_N"/>
    <property type="match status" value="1"/>
</dbReference>
<proteinExistence type="predicted"/>
<reference evidence="4 5" key="1">
    <citation type="submission" date="2015-09" db="EMBL/GenBank/DDBJ databases">
        <authorList>
            <consortium name="Pathogen Informatics"/>
        </authorList>
    </citation>
    <scope>NUCLEOTIDE SEQUENCE [LARGE SCALE GENOMIC DNA]</scope>
    <source>
        <strain evidence="4 5">2789STDY5608828</strain>
    </source>
</reference>
<evidence type="ECO:0000256" key="2">
    <source>
        <dbReference type="SAM" id="Phobius"/>
    </source>
</evidence>
<evidence type="ECO:0000256" key="1">
    <source>
        <dbReference type="SAM" id="Coils"/>
    </source>
</evidence>
<keyword evidence="2" id="KW-0472">Membrane</keyword>
<feature type="coiled-coil region" evidence="1">
    <location>
        <begin position="589"/>
        <end position="616"/>
    </location>
</feature>
<dbReference type="SUPFAM" id="SSF52540">
    <property type="entry name" value="P-loop containing nucleoside triphosphate hydrolases"/>
    <property type="match status" value="1"/>
</dbReference>
<dbReference type="PANTHER" id="PTHR43681:SF1">
    <property type="entry name" value="SARCALUMENIN"/>
    <property type="match status" value="1"/>
</dbReference>
<accession>A0A173W344</accession>
<sequence length="894" mass="102667">MDLKTLIEDGEKVVNASPVHPHPEIVTKSLEHLETLKKKCSKDLHVVLMGEVKSGKSTLLNALAGEVVSPVGITETTAAIINVCYGKKKLAGIRYKNGSFKTGSIESILSELNANKGNSEYFKNCQEVCIWIPEESLREMSVVDTPGLNTLTEFNDKLATEYIQEADVVVWLANGRYPGKLSNMETAEKIHDMGKRMVAVISHVDDFDEKTVTVCIEHLKRNCDGLFEMIFPFAGEMARQAIEEQDSEKIEECGLNKIRDTILRKFSDNSAELQTESILDSLNAVIEKNQEYHLKVLREYEKNLSILKRTKEKLSQRSLEIEQKFQNDFQDWVNLKLLKDKTDQFKRKIDKVSFSLLDGADESLNRKLRPEWNRVFSQQSVNEELSQFISESEAKLFDRWSNALQQVKDAYDAKIAYDGLDIRVTNQLATRSPSSDFDLGPAKAGTILGGILSTGISIYASGLGPYASQITFAGALGSFALPAIGIGTLIGIAKSKKDFNNKKRELKSYIQSVRHDICRQALSENQTRFEEAVHDTCEKIQQGILREYMHHLFKMEDENLIQNMHDEIVVHQKNLQSFIAETPSYQDVTNEVRGEIEQIKKEIQAAAEEEIEKIREESFEHVSDEEIIRRYEAIKRDLEDRLIKTLTDKQVQEDARKVLEGEMHNIEIKFNEMRKKWANERAEKEQMQAKAHELYTDNQELKKLAAELKNQIGDLDLSQGILYTTHEMGDLIKNLYKDAEEYIYMSYPWYKENVISKDLESLETSIRNGVKIYVCYGIMPRKGSNRRFYQSDIDSTINTYTCIQHWKYSFNKIDKTAVKFKPVHSHCKIILCEKYAFLGSQNIMSYRPSKGDSDMRDEITMKYTNPRIIERLRNFILNQKECPDIDRIGKGELR</sequence>
<keyword evidence="1" id="KW-0175">Coiled coil</keyword>
<protein>
    <submittedName>
        <fullName evidence="4">GTPase Era</fullName>
    </submittedName>
</protein>
<evidence type="ECO:0000259" key="3">
    <source>
        <dbReference type="Pfam" id="PF00350"/>
    </source>
</evidence>
<dbReference type="OrthoDB" id="1757952at2"/>
<dbReference type="SUPFAM" id="SSF56024">
    <property type="entry name" value="Phospholipase D/nuclease"/>
    <property type="match status" value="1"/>
</dbReference>
<dbReference type="InterPro" id="IPR045063">
    <property type="entry name" value="Dynamin_N"/>
</dbReference>
<feature type="coiled-coil region" evidence="1">
    <location>
        <begin position="656"/>
        <end position="718"/>
    </location>
</feature>
<dbReference type="STRING" id="187979.ERS852385_00006"/>
<keyword evidence="2" id="KW-1133">Transmembrane helix</keyword>
<dbReference type="Proteomes" id="UP000095546">
    <property type="component" value="Unassembled WGS sequence"/>
</dbReference>
<dbReference type="PANTHER" id="PTHR43681">
    <property type="entry name" value="TRANSMEMBRANE GTPASE FZO"/>
    <property type="match status" value="1"/>
</dbReference>
<feature type="domain" description="Dynamin N-terminal" evidence="3">
    <location>
        <begin position="46"/>
        <end position="202"/>
    </location>
</feature>
<evidence type="ECO:0000313" key="4">
    <source>
        <dbReference type="EMBL" id="CUN33893.1"/>
    </source>
</evidence>
<dbReference type="AlphaFoldDB" id="A0A173W344"/>
<dbReference type="InterPro" id="IPR051943">
    <property type="entry name" value="TRAFAC_Dynamin-like_GTPase"/>
</dbReference>
<name>A0A173W344_9FIRM</name>
<keyword evidence="5" id="KW-1185">Reference proteome</keyword>
<dbReference type="RefSeq" id="WP_082427657.1">
    <property type="nucleotide sequence ID" value="NZ_CABIWZ010000001.1"/>
</dbReference>